<evidence type="ECO:0000259" key="3">
    <source>
        <dbReference type="PROSITE" id="PS50893"/>
    </source>
</evidence>
<proteinExistence type="predicted"/>
<dbReference type="RefSeq" id="WP_056525426.1">
    <property type="nucleotide sequence ID" value="NZ_JAMWYI010000003.1"/>
</dbReference>
<evidence type="ECO:0000313" key="6">
    <source>
        <dbReference type="Proteomes" id="UP000220106"/>
    </source>
</evidence>
<dbReference type="InterPro" id="IPR017871">
    <property type="entry name" value="ABC_transporter-like_CS"/>
</dbReference>
<dbReference type="PANTHER" id="PTHR43038">
    <property type="entry name" value="ATP-BINDING CASSETTE, SUB-FAMILY H, MEMBER 1"/>
    <property type="match status" value="1"/>
</dbReference>
<protein>
    <submittedName>
        <fullName evidence="5">ABC transporter ATP-binding protein</fullName>
    </submittedName>
</protein>
<dbReference type="PANTHER" id="PTHR43038:SF3">
    <property type="entry name" value="ABC TRANSPORTER G FAMILY MEMBER 20 ISOFORM X1"/>
    <property type="match status" value="1"/>
</dbReference>
<dbReference type="Pfam" id="PF00005">
    <property type="entry name" value="ABC_tran"/>
    <property type="match status" value="1"/>
</dbReference>
<reference evidence="4 7" key="2">
    <citation type="submission" date="2018-07" db="EMBL/GenBank/DDBJ databases">
        <title>The molecular basis for the intramolecular migration of carboxyl group in the catabolism of para-hydroxybenzoate via gentisate.</title>
        <authorList>
            <person name="Zhao H."/>
            <person name="Xu Y."/>
            <person name="Lin S."/>
            <person name="Spain J.C."/>
            <person name="Zhou N.-Y."/>
        </authorList>
    </citation>
    <scope>NUCLEOTIDE SEQUENCE [LARGE SCALE GENOMIC DNA]</scope>
    <source>
        <strain evidence="4 7">PHB-7a</strain>
    </source>
</reference>
<keyword evidence="2 5" id="KW-0067">ATP-binding</keyword>
<dbReference type="GO" id="GO:0005524">
    <property type="term" value="F:ATP binding"/>
    <property type="evidence" value="ECO:0007669"/>
    <property type="project" value="UniProtKB-KW"/>
</dbReference>
<evidence type="ECO:0000256" key="2">
    <source>
        <dbReference type="ARBA" id="ARBA00022840"/>
    </source>
</evidence>
<feature type="domain" description="ABC transporter" evidence="3">
    <location>
        <begin position="4"/>
        <end position="232"/>
    </location>
</feature>
<sequence length="239" mass="26770">MNAITIEEIAKGFKHKKVIQPLNLNIAERKIFGLLGPSGCGKTTLIKMIVGMMKPDTGKITVLDCEVPNEALLSEIGYMAQSDALYTELTGAENLEFFAKLYRLSKKEQRERIQYAAEIVQLTNDLSIRVAYYSGGMKRRLSLAIALIQNPKILILDEPTVGMDPVLKQSIWKELERLKNDEHKTILITTHVMDEAERCDNLAMLREGKIIASGTPAALKTQYGVQTFDEVFLKIVGEL</sequence>
<dbReference type="InterPro" id="IPR003593">
    <property type="entry name" value="AAA+_ATPase"/>
</dbReference>
<dbReference type="EMBL" id="CP030926">
    <property type="protein sequence ID" value="AXN41638.1"/>
    <property type="molecule type" value="Genomic_DNA"/>
</dbReference>
<dbReference type="InterPro" id="IPR003439">
    <property type="entry name" value="ABC_transporter-like_ATP-bd"/>
</dbReference>
<dbReference type="Gene3D" id="3.40.50.300">
    <property type="entry name" value="P-loop containing nucleotide triphosphate hydrolases"/>
    <property type="match status" value="1"/>
</dbReference>
<dbReference type="AlphaFoldDB" id="A0AAX0RRG7"/>
<keyword evidence="7" id="KW-1185">Reference proteome</keyword>
<dbReference type="PROSITE" id="PS50893">
    <property type="entry name" value="ABC_TRANSPORTER_2"/>
    <property type="match status" value="1"/>
</dbReference>
<accession>A0AAX0RRG7</accession>
<evidence type="ECO:0000313" key="7">
    <source>
        <dbReference type="Proteomes" id="UP000260457"/>
    </source>
</evidence>
<gene>
    <name evidence="5" type="ORF">CN689_17490</name>
    <name evidence="4" type="ORF">DTO10_02755</name>
</gene>
<dbReference type="Proteomes" id="UP000220106">
    <property type="component" value="Unassembled WGS sequence"/>
</dbReference>
<dbReference type="InterPro" id="IPR027417">
    <property type="entry name" value="P-loop_NTPase"/>
</dbReference>
<dbReference type="GO" id="GO:0016887">
    <property type="term" value="F:ATP hydrolysis activity"/>
    <property type="evidence" value="ECO:0007669"/>
    <property type="project" value="InterPro"/>
</dbReference>
<dbReference type="PROSITE" id="PS00211">
    <property type="entry name" value="ABC_TRANSPORTER_1"/>
    <property type="match status" value="1"/>
</dbReference>
<organism evidence="5 6">
    <name type="scientific">Peribacillus butanolivorans</name>
    <dbReference type="NCBI Taxonomy" id="421767"/>
    <lineage>
        <taxon>Bacteria</taxon>
        <taxon>Bacillati</taxon>
        <taxon>Bacillota</taxon>
        <taxon>Bacilli</taxon>
        <taxon>Bacillales</taxon>
        <taxon>Bacillaceae</taxon>
        <taxon>Peribacillus</taxon>
    </lineage>
</organism>
<evidence type="ECO:0000313" key="4">
    <source>
        <dbReference type="EMBL" id="AXN41638.1"/>
    </source>
</evidence>
<keyword evidence="1" id="KW-0547">Nucleotide-binding</keyword>
<dbReference type="Proteomes" id="UP000260457">
    <property type="component" value="Chromosome"/>
</dbReference>
<dbReference type="SUPFAM" id="SSF52540">
    <property type="entry name" value="P-loop containing nucleoside triphosphate hydrolases"/>
    <property type="match status" value="1"/>
</dbReference>
<dbReference type="EMBL" id="NUEQ01000032">
    <property type="protein sequence ID" value="PEJ31266.1"/>
    <property type="molecule type" value="Genomic_DNA"/>
</dbReference>
<reference evidence="5 6" key="1">
    <citation type="submission" date="2017-09" db="EMBL/GenBank/DDBJ databases">
        <title>Large-scale bioinformatics analysis of Bacillus genomes uncovers conserved roles of natural products in bacterial physiology.</title>
        <authorList>
            <consortium name="Agbiome Team Llc"/>
            <person name="Bleich R.M."/>
            <person name="Kirk G.J."/>
            <person name="Santa Maria K.C."/>
            <person name="Allen S.E."/>
            <person name="Farag S."/>
            <person name="Shank E.A."/>
            <person name="Bowers A."/>
        </authorList>
    </citation>
    <scope>NUCLEOTIDE SEQUENCE [LARGE SCALE GENOMIC DNA]</scope>
    <source>
        <strain evidence="5 6">AFS003229</strain>
    </source>
</reference>
<dbReference type="SMART" id="SM00382">
    <property type="entry name" value="AAA"/>
    <property type="match status" value="1"/>
</dbReference>
<dbReference type="CDD" id="cd03263">
    <property type="entry name" value="ABC_subfamily_A"/>
    <property type="match status" value="1"/>
</dbReference>
<name>A0AAX0RRG7_9BACI</name>
<evidence type="ECO:0000313" key="5">
    <source>
        <dbReference type="EMBL" id="PEJ31266.1"/>
    </source>
</evidence>
<evidence type="ECO:0000256" key="1">
    <source>
        <dbReference type="ARBA" id="ARBA00022741"/>
    </source>
</evidence>